<dbReference type="Pfam" id="PF13639">
    <property type="entry name" value="zf-RING_2"/>
    <property type="match status" value="1"/>
</dbReference>
<dbReference type="GO" id="GO:0008270">
    <property type="term" value="F:zinc ion binding"/>
    <property type="evidence" value="ECO:0007669"/>
    <property type="project" value="UniProtKB-KW"/>
</dbReference>
<sequence length="440" mass="48445">MYRALCLVLVFAVSTLCVLGTRDNPFIWQAVVEYDSVSERNYVAGSSLKQYSQDFQTLVVHNDLHGYSQRLLLDLGHGCNGTTTIDNLKSWNGNISSSLLSTPSIALVERGGHNCHLWSHKINNALALSSQHNLNITAILIADNTTYDDANAISLPTTANNPPIWNTTLPPIRNATLMPDNDIDSATINIHAAVYFTPALYAAELKAMIGKYNNDVRRYVQLGMLFEETSFLVNTTSGDTESQDDSDDGEGSNNADRGYLAYVIAAATTLVFVGMVCLRWCRKTRDDESAIDTADVVLGQNQQETRRLSITVLNNLCPVQELHKVDTKNTVCAVCLDELKENDLVRILPCNHGFCVACIDLWLTKKSSLCPICKYDCDPNHQPQRSSSEHVTEEEDSPSSPAQQQQQPPPPSTSETTVELQQVRVTRPTPPPPAVTTSSC</sequence>
<dbReference type="SMART" id="SM00184">
    <property type="entry name" value="RING"/>
    <property type="match status" value="1"/>
</dbReference>
<dbReference type="Proteomes" id="UP001234581">
    <property type="component" value="Unassembled WGS sequence"/>
</dbReference>
<keyword evidence="14" id="KW-1185">Reference proteome</keyword>
<evidence type="ECO:0000313" key="14">
    <source>
        <dbReference type="Proteomes" id="UP001234581"/>
    </source>
</evidence>
<dbReference type="InterPro" id="IPR001841">
    <property type="entry name" value="Znf_RING"/>
</dbReference>
<evidence type="ECO:0000256" key="9">
    <source>
        <dbReference type="SAM" id="MobiDB-lite"/>
    </source>
</evidence>
<evidence type="ECO:0000256" key="5">
    <source>
        <dbReference type="ARBA" id="ARBA00022833"/>
    </source>
</evidence>
<evidence type="ECO:0000256" key="1">
    <source>
        <dbReference type="ARBA" id="ARBA00004370"/>
    </source>
</evidence>
<proteinExistence type="predicted"/>
<dbReference type="RefSeq" id="XP_058343416.1">
    <property type="nucleotide sequence ID" value="XM_058485893.1"/>
</dbReference>
<feature type="domain" description="RING-type" evidence="12">
    <location>
        <begin position="332"/>
        <end position="374"/>
    </location>
</feature>
<keyword evidence="3" id="KW-0479">Metal-binding</keyword>
<evidence type="ECO:0000256" key="7">
    <source>
        <dbReference type="ARBA" id="ARBA00023136"/>
    </source>
</evidence>
<dbReference type="EMBL" id="JARTCD010000024">
    <property type="protein sequence ID" value="KAJ8658503.1"/>
    <property type="molecule type" value="Genomic_DNA"/>
</dbReference>
<accession>A0AAD7V363</accession>
<evidence type="ECO:0000256" key="4">
    <source>
        <dbReference type="ARBA" id="ARBA00022771"/>
    </source>
</evidence>
<feature type="region of interest" description="Disordered" evidence="9">
    <location>
        <begin position="381"/>
        <end position="440"/>
    </location>
</feature>
<dbReference type="Gene3D" id="3.30.40.10">
    <property type="entry name" value="Zinc/RING finger domain, C3HC4 (zinc finger)"/>
    <property type="match status" value="1"/>
</dbReference>
<dbReference type="GeneID" id="83213268"/>
<dbReference type="PROSITE" id="PS50089">
    <property type="entry name" value="ZF_RING_2"/>
    <property type="match status" value="1"/>
</dbReference>
<evidence type="ECO:0000256" key="10">
    <source>
        <dbReference type="SAM" id="Phobius"/>
    </source>
</evidence>
<feature type="signal peptide" evidence="11">
    <location>
        <begin position="1"/>
        <end position="20"/>
    </location>
</feature>
<dbReference type="PANTHER" id="PTHR46539">
    <property type="entry name" value="E3 UBIQUITIN-PROTEIN LIGASE ATL42"/>
    <property type="match status" value="1"/>
</dbReference>
<comment type="subcellular location">
    <subcellularLocation>
        <location evidence="1">Membrane</location>
    </subcellularLocation>
</comment>
<feature type="chain" id="PRO_5042115216" description="RING-type domain-containing protein" evidence="11">
    <location>
        <begin position="21"/>
        <end position="440"/>
    </location>
</feature>
<evidence type="ECO:0000259" key="12">
    <source>
        <dbReference type="PROSITE" id="PS50089"/>
    </source>
</evidence>
<keyword evidence="6 10" id="KW-1133">Transmembrane helix</keyword>
<comment type="caution">
    <text evidence="13">The sequence shown here is derived from an EMBL/GenBank/DDBJ whole genome shotgun (WGS) entry which is preliminary data.</text>
</comment>
<dbReference type="CDD" id="cd16454">
    <property type="entry name" value="RING-H2_PA-TM-RING"/>
    <property type="match status" value="1"/>
</dbReference>
<dbReference type="GO" id="GO:0016020">
    <property type="term" value="C:membrane"/>
    <property type="evidence" value="ECO:0007669"/>
    <property type="project" value="UniProtKB-SubCell"/>
</dbReference>
<dbReference type="SUPFAM" id="SSF57850">
    <property type="entry name" value="RING/U-box"/>
    <property type="match status" value="1"/>
</dbReference>
<keyword evidence="11" id="KW-0732">Signal</keyword>
<reference evidence="13 14" key="1">
    <citation type="submission" date="2023-03" db="EMBL/GenBank/DDBJ databases">
        <title>Genome sequence of Lichtheimia ornata CBS 291.66.</title>
        <authorList>
            <person name="Mohabir J.T."/>
            <person name="Shea T.P."/>
            <person name="Kurbessoian T."/>
            <person name="Berby B."/>
            <person name="Fontaine J."/>
            <person name="Livny J."/>
            <person name="Gnirke A."/>
            <person name="Stajich J.E."/>
            <person name="Cuomo C.A."/>
        </authorList>
    </citation>
    <scope>NUCLEOTIDE SEQUENCE [LARGE SCALE GENOMIC DNA]</scope>
    <source>
        <strain evidence="13">CBS 291.66</strain>
    </source>
</reference>
<name>A0AAD7V363_9FUNG</name>
<feature type="transmembrane region" description="Helical" evidence="10">
    <location>
        <begin position="259"/>
        <end position="281"/>
    </location>
</feature>
<evidence type="ECO:0000313" key="13">
    <source>
        <dbReference type="EMBL" id="KAJ8658503.1"/>
    </source>
</evidence>
<keyword evidence="2 10" id="KW-0812">Transmembrane</keyword>
<protein>
    <recommendedName>
        <fullName evidence="12">RING-type domain-containing protein</fullName>
    </recommendedName>
</protein>
<dbReference type="InterPro" id="IPR017907">
    <property type="entry name" value="Znf_RING_CS"/>
</dbReference>
<keyword evidence="5" id="KW-0862">Zinc</keyword>
<evidence type="ECO:0000256" key="3">
    <source>
        <dbReference type="ARBA" id="ARBA00022723"/>
    </source>
</evidence>
<evidence type="ECO:0000256" key="6">
    <source>
        <dbReference type="ARBA" id="ARBA00022989"/>
    </source>
</evidence>
<dbReference type="PANTHER" id="PTHR46539:SF1">
    <property type="entry name" value="E3 UBIQUITIN-PROTEIN LIGASE ATL42"/>
    <property type="match status" value="1"/>
</dbReference>
<keyword evidence="7 10" id="KW-0472">Membrane</keyword>
<organism evidence="13 14">
    <name type="scientific">Lichtheimia ornata</name>
    <dbReference type="NCBI Taxonomy" id="688661"/>
    <lineage>
        <taxon>Eukaryota</taxon>
        <taxon>Fungi</taxon>
        <taxon>Fungi incertae sedis</taxon>
        <taxon>Mucoromycota</taxon>
        <taxon>Mucoromycotina</taxon>
        <taxon>Mucoromycetes</taxon>
        <taxon>Mucorales</taxon>
        <taxon>Lichtheimiaceae</taxon>
        <taxon>Lichtheimia</taxon>
    </lineage>
</organism>
<dbReference type="InterPro" id="IPR013083">
    <property type="entry name" value="Znf_RING/FYVE/PHD"/>
</dbReference>
<evidence type="ECO:0000256" key="11">
    <source>
        <dbReference type="SAM" id="SignalP"/>
    </source>
</evidence>
<evidence type="ECO:0000256" key="2">
    <source>
        <dbReference type="ARBA" id="ARBA00022692"/>
    </source>
</evidence>
<evidence type="ECO:0000256" key="8">
    <source>
        <dbReference type="PROSITE-ProRule" id="PRU00175"/>
    </source>
</evidence>
<gene>
    <name evidence="13" type="ORF">O0I10_005856</name>
</gene>
<dbReference type="AlphaFoldDB" id="A0AAD7V363"/>
<keyword evidence="4 8" id="KW-0863">Zinc-finger</keyword>
<dbReference type="PROSITE" id="PS00518">
    <property type="entry name" value="ZF_RING_1"/>
    <property type="match status" value="1"/>
</dbReference>